<protein>
    <submittedName>
        <fullName evidence="2">Uncharacterized protein</fullName>
    </submittedName>
</protein>
<keyword evidence="1" id="KW-0472">Membrane</keyword>
<proteinExistence type="predicted"/>
<evidence type="ECO:0000313" key="3">
    <source>
        <dbReference type="Proteomes" id="UP000218811"/>
    </source>
</evidence>
<keyword evidence="1" id="KW-1133">Transmembrane helix</keyword>
<dbReference type="Proteomes" id="UP000218811">
    <property type="component" value="Unassembled WGS sequence"/>
</dbReference>
<evidence type="ECO:0000313" key="2">
    <source>
        <dbReference type="EMBL" id="PCH39956.1"/>
    </source>
</evidence>
<accession>A0A2H3JCN1</accession>
<organism evidence="2 3">
    <name type="scientific">Wolfiporia cocos (strain MD-104)</name>
    <name type="common">Brown rot fungus</name>
    <dbReference type="NCBI Taxonomy" id="742152"/>
    <lineage>
        <taxon>Eukaryota</taxon>
        <taxon>Fungi</taxon>
        <taxon>Dikarya</taxon>
        <taxon>Basidiomycota</taxon>
        <taxon>Agaricomycotina</taxon>
        <taxon>Agaricomycetes</taxon>
        <taxon>Polyporales</taxon>
        <taxon>Phaeolaceae</taxon>
        <taxon>Wolfiporia</taxon>
    </lineage>
</organism>
<gene>
    <name evidence="2" type="ORF">WOLCODRAFT_142851</name>
</gene>
<dbReference type="EMBL" id="KB468053">
    <property type="protein sequence ID" value="PCH39956.1"/>
    <property type="molecule type" value="Genomic_DNA"/>
</dbReference>
<reference evidence="2 3" key="1">
    <citation type="journal article" date="2012" name="Science">
        <title>The Paleozoic origin of enzymatic lignin decomposition reconstructed from 31 fungal genomes.</title>
        <authorList>
            <person name="Floudas D."/>
            <person name="Binder M."/>
            <person name="Riley R."/>
            <person name="Barry K."/>
            <person name="Blanchette R.A."/>
            <person name="Henrissat B."/>
            <person name="Martinez A.T."/>
            <person name="Otillar R."/>
            <person name="Spatafora J.W."/>
            <person name="Yadav J.S."/>
            <person name="Aerts A."/>
            <person name="Benoit I."/>
            <person name="Boyd A."/>
            <person name="Carlson A."/>
            <person name="Copeland A."/>
            <person name="Coutinho P.M."/>
            <person name="de Vries R.P."/>
            <person name="Ferreira P."/>
            <person name="Findley K."/>
            <person name="Foster B."/>
            <person name="Gaskell J."/>
            <person name="Glotzer D."/>
            <person name="Gorecki P."/>
            <person name="Heitman J."/>
            <person name="Hesse C."/>
            <person name="Hori C."/>
            <person name="Igarashi K."/>
            <person name="Jurgens J.A."/>
            <person name="Kallen N."/>
            <person name="Kersten P."/>
            <person name="Kohler A."/>
            <person name="Kuees U."/>
            <person name="Kumar T.K.A."/>
            <person name="Kuo A."/>
            <person name="LaButti K."/>
            <person name="Larrondo L.F."/>
            <person name="Lindquist E."/>
            <person name="Ling A."/>
            <person name="Lombard V."/>
            <person name="Lucas S."/>
            <person name="Lundell T."/>
            <person name="Martin R."/>
            <person name="McLaughlin D.J."/>
            <person name="Morgenstern I."/>
            <person name="Morin E."/>
            <person name="Murat C."/>
            <person name="Nagy L.G."/>
            <person name="Nolan M."/>
            <person name="Ohm R.A."/>
            <person name="Patyshakuliyeva A."/>
            <person name="Rokas A."/>
            <person name="Ruiz-Duenas F.J."/>
            <person name="Sabat G."/>
            <person name="Salamov A."/>
            <person name="Samejima M."/>
            <person name="Schmutz J."/>
            <person name="Slot J.C."/>
            <person name="St John F."/>
            <person name="Stenlid J."/>
            <person name="Sun H."/>
            <person name="Sun S."/>
            <person name="Syed K."/>
            <person name="Tsang A."/>
            <person name="Wiebenga A."/>
            <person name="Young D."/>
            <person name="Pisabarro A."/>
            <person name="Eastwood D.C."/>
            <person name="Martin F."/>
            <person name="Cullen D."/>
            <person name="Grigoriev I.V."/>
            <person name="Hibbett D.S."/>
        </authorList>
    </citation>
    <scope>NUCLEOTIDE SEQUENCE [LARGE SCALE GENOMIC DNA]</scope>
    <source>
        <strain evidence="2 3">MD-104</strain>
    </source>
</reference>
<sequence>MLVARLSTMCADGLVLLLSIIKTRGILRLHKSLHSDKPISLSEAVFRESAFSFLILFAINAICTMLCLLGLGSLLWPSLQIVELLSSWVALFLLDLREMSDSTIDSAASQSDIIFANRDISCGEGVQSSQDLND</sequence>
<keyword evidence="3" id="KW-1185">Reference proteome</keyword>
<keyword evidence="1" id="KW-0812">Transmembrane</keyword>
<feature type="transmembrane region" description="Helical" evidence="1">
    <location>
        <begin position="50"/>
        <end position="71"/>
    </location>
</feature>
<dbReference type="AlphaFoldDB" id="A0A2H3JCN1"/>
<evidence type="ECO:0000256" key="1">
    <source>
        <dbReference type="SAM" id="Phobius"/>
    </source>
</evidence>
<name>A0A2H3JCN1_WOLCO</name>